<dbReference type="PANTHER" id="PTHR44054:SF2">
    <property type="entry name" value="SYNAPTIC VESICLE MEMBRANE PROTEIN VAT-1 HOMOLOG-LIKE"/>
    <property type="match status" value="1"/>
</dbReference>
<name>A0A0R3U0P9_RODNA</name>
<dbReference type="InterPro" id="IPR036291">
    <property type="entry name" value="NAD(P)-bd_dom_sf"/>
</dbReference>
<dbReference type="GO" id="GO:0016491">
    <property type="term" value="F:oxidoreductase activity"/>
    <property type="evidence" value="ECO:0007669"/>
    <property type="project" value="UniProtKB-KW"/>
</dbReference>
<reference evidence="3" key="1">
    <citation type="submission" date="2017-02" db="UniProtKB">
        <authorList>
            <consortium name="WormBaseParasite"/>
        </authorList>
    </citation>
    <scope>IDENTIFICATION</scope>
</reference>
<dbReference type="Gene3D" id="3.40.50.720">
    <property type="entry name" value="NAD(P)-binding Rossmann-like Domain"/>
    <property type="match status" value="1"/>
</dbReference>
<accession>A0A0R3U0P9</accession>
<dbReference type="InterPro" id="IPR052100">
    <property type="entry name" value="SV-ATPase_mito-regulator"/>
</dbReference>
<proteinExistence type="predicted"/>
<evidence type="ECO:0000313" key="3">
    <source>
        <dbReference type="WBParaSite" id="HNAJ_0001369801-mRNA-1"/>
    </source>
</evidence>
<keyword evidence="1" id="KW-0560">Oxidoreductase</keyword>
<dbReference type="SUPFAM" id="SSF51735">
    <property type="entry name" value="NAD(P)-binding Rossmann-fold domains"/>
    <property type="match status" value="1"/>
</dbReference>
<sequence>LVKQIPNVKMIGTASVAKHEKLQPYYSQLISSTMDYVTEIKKENPLGITVVLDCRSGEDTSKSISLLQPLGRYIVYGSSNFVTGEKKNLFSFAKSWIQMDRISPLKLLEENKTLGGFSLKQMIFRQRYSKLIFDAWTALNQLLNEKKIEPIVDSEWSFEETEIEKKSEEAGTSEMKPKEEPAKVANATVSS</sequence>
<feature type="region of interest" description="Disordered" evidence="2">
    <location>
        <begin position="162"/>
        <end position="191"/>
    </location>
</feature>
<evidence type="ECO:0000256" key="1">
    <source>
        <dbReference type="ARBA" id="ARBA00023002"/>
    </source>
</evidence>
<feature type="compositionally biased region" description="Basic and acidic residues" evidence="2">
    <location>
        <begin position="163"/>
        <end position="182"/>
    </location>
</feature>
<evidence type="ECO:0000256" key="2">
    <source>
        <dbReference type="SAM" id="MobiDB-lite"/>
    </source>
</evidence>
<dbReference type="WBParaSite" id="HNAJ_0001369801-mRNA-1">
    <property type="protein sequence ID" value="HNAJ_0001369801-mRNA-1"/>
    <property type="gene ID" value="HNAJ_0001369801"/>
</dbReference>
<organism evidence="3">
    <name type="scientific">Rodentolepis nana</name>
    <name type="common">Dwarf tapeworm</name>
    <name type="synonym">Hymenolepis nana</name>
    <dbReference type="NCBI Taxonomy" id="102285"/>
    <lineage>
        <taxon>Eukaryota</taxon>
        <taxon>Metazoa</taxon>
        <taxon>Spiralia</taxon>
        <taxon>Lophotrochozoa</taxon>
        <taxon>Platyhelminthes</taxon>
        <taxon>Cestoda</taxon>
        <taxon>Eucestoda</taxon>
        <taxon>Cyclophyllidea</taxon>
        <taxon>Hymenolepididae</taxon>
        <taxon>Rodentolepis</taxon>
    </lineage>
</organism>
<dbReference type="AlphaFoldDB" id="A0A0R3U0P9"/>
<dbReference type="PANTHER" id="PTHR44054">
    <property type="entry name" value="SYNAPTIC VESICLE MEMBRANE PROTEIN VAT-1 HOMOLOG-LIKE"/>
    <property type="match status" value="1"/>
</dbReference>
<protein>
    <submittedName>
        <fullName evidence="3">Rhodanese domain-containing protein</fullName>
    </submittedName>
</protein>
<dbReference type="STRING" id="102285.A0A0R3U0P9"/>
<dbReference type="Pfam" id="PF13602">
    <property type="entry name" value="ADH_zinc_N_2"/>
    <property type="match status" value="1"/>
</dbReference>